<dbReference type="EMBL" id="AXDY01000001">
    <property type="protein sequence ID" value="ERS94752.1"/>
    <property type="molecule type" value="Genomic_DNA"/>
</dbReference>
<sequence length="221" mass="25735">MDFKLVKQTSDPLYEAALNLFDNYQFGNVSQKHHVFKQSLENKRTQNDYVFLVGLDNDEVVSFATGHYEATTNAAFIMYLVAVDTPERKRYLTETLEKLQEGLDNLANRVHDRDVNFFMMEALPIPDSLDEPDADLLMQRHLFLKEHGFEEQREIDYIRPAIEPGGEPIPLKLFLHTRIPLTKDIYGTSVKSCYILKYVFANHLSRKTVYPLLEQMDLRKS</sequence>
<organism evidence="1 2">
    <name type="scientific">Staphylococcus simulans UMC-CNS-990</name>
    <dbReference type="NCBI Taxonomy" id="1405498"/>
    <lineage>
        <taxon>Bacteria</taxon>
        <taxon>Bacillati</taxon>
        <taxon>Bacillota</taxon>
        <taxon>Bacilli</taxon>
        <taxon>Bacillales</taxon>
        <taxon>Staphylococcaceae</taxon>
        <taxon>Staphylococcus</taxon>
    </lineage>
</organism>
<dbReference type="RefSeq" id="WP_023014899.1">
    <property type="nucleotide sequence ID" value="NZ_AXDY01000001.1"/>
</dbReference>
<protein>
    <submittedName>
        <fullName evidence="1">Uncharacterized protein</fullName>
    </submittedName>
</protein>
<gene>
    <name evidence="1" type="ORF">SSIM_01265</name>
</gene>
<accession>A0ABN0PGE7</accession>
<dbReference type="GeneID" id="77332707"/>
<comment type="caution">
    <text evidence="1">The sequence shown here is derived from an EMBL/GenBank/DDBJ whole genome shotgun (WGS) entry which is preliminary data.</text>
</comment>
<proteinExistence type="predicted"/>
<dbReference type="Gene3D" id="3.40.630.30">
    <property type="match status" value="1"/>
</dbReference>
<reference evidence="1 2" key="1">
    <citation type="journal article" date="2013" name="Genome Announc.">
        <title>Draft Genome Sequence of Staphylococcus simulans UMC-CNS-990, Isolated from a Case of Chronic Bovine Mastitis.</title>
        <authorList>
            <person name="Calcutt M.J."/>
            <person name="Foecking M.F."/>
            <person name="Hsieh H.Y."/>
            <person name="Perry J."/>
            <person name="Stewart G.C."/>
            <person name="Middleton J.R."/>
        </authorList>
    </citation>
    <scope>NUCLEOTIDE SEQUENCE [LARGE SCALE GENOMIC DNA]</scope>
    <source>
        <strain evidence="1 2">UMC-CNS-990</strain>
    </source>
</reference>
<evidence type="ECO:0000313" key="1">
    <source>
        <dbReference type="EMBL" id="ERS94752.1"/>
    </source>
</evidence>
<evidence type="ECO:0000313" key="2">
    <source>
        <dbReference type="Proteomes" id="UP000017131"/>
    </source>
</evidence>
<keyword evidence="2" id="KW-1185">Reference proteome</keyword>
<name>A0ABN0PGE7_STASI</name>
<dbReference type="Proteomes" id="UP000017131">
    <property type="component" value="Unassembled WGS sequence"/>
</dbReference>